<reference evidence="1" key="1">
    <citation type="submission" date="2019-08" db="EMBL/GenBank/DDBJ databases">
        <authorList>
            <person name="Kucharzyk K."/>
            <person name="Murdoch R.W."/>
            <person name="Higgins S."/>
            <person name="Loffler F."/>
        </authorList>
    </citation>
    <scope>NUCLEOTIDE SEQUENCE</scope>
</reference>
<dbReference type="AlphaFoldDB" id="A0A645F212"/>
<name>A0A645F212_9ZZZZ</name>
<gene>
    <name evidence="1" type="ORF">SDC9_154812</name>
</gene>
<organism evidence="1">
    <name type="scientific">bioreactor metagenome</name>
    <dbReference type="NCBI Taxonomy" id="1076179"/>
    <lineage>
        <taxon>unclassified sequences</taxon>
        <taxon>metagenomes</taxon>
        <taxon>ecological metagenomes</taxon>
    </lineage>
</organism>
<sequence>MIFPYILYRGEKAFLSHAVFKSQIDNSPFRCKYTNGAEFMEITLDPRPLATDSEKSIYVLFSVGKKCCKY</sequence>
<comment type="caution">
    <text evidence="1">The sequence shown here is derived from an EMBL/GenBank/DDBJ whole genome shotgun (WGS) entry which is preliminary data.</text>
</comment>
<dbReference type="EMBL" id="VSSQ01053514">
    <property type="protein sequence ID" value="MPN07542.1"/>
    <property type="molecule type" value="Genomic_DNA"/>
</dbReference>
<protein>
    <submittedName>
        <fullName evidence="1">Uncharacterized protein</fullName>
    </submittedName>
</protein>
<accession>A0A645F212</accession>
<proteinExistence type="predicted"/>
<evidence type="ECO:0000313" key="1">
    <source>
        <dbReference type="EMBL" id="MPN07542.1"/>
    </source>
</evidence>